<accession>A0A124FYN2</accession>
<evidence type="ECO:0000313" key="1">
    <source>
        <dbReference type="EMBL" id="KUK81700.1"/>
    </source>
</evidence>
<evidence type="ECO:0000313" key="2">
    <source>
        <dbReference type="Proteomes" id="UP000054092"/>
    </source>
</evidence>
<dbReference type="EMBL" id="LGGP01000040">
    <property type="protein sequence ID" value="KUK81700.1"/>
    <property type="molecule type" value="Genomic_DNA"/>
</dbReference>
<reference evidence="2" key="1">
    <citation type="journal article" date="2015" name="MBio">
        <title>Genome-Resolved Metagenomic Analysis Reveals Roles for Candidate Phyla and Other Microbial Community Members in Biogeochemical Transformations in Oil Reservoirs.</title>
        <authorList>
            <person name="Hu P."/>
            <person name="Tom L."/>
            <person name="Singh A."/>
            <person name="Thomas B.C."/>
            <person name="Baker B.J."/>
            <person name="Piceno Y.M."/>
            <person name="Andersen G.L."/>
            <person name="Banfield J.F."/>
        </authorList>
    </citation>
    <scope>NUCLEOTIDE SEQUENCE [LARGE SCALE GENOMIC DNA]</scope>
</reference>
<dbReference type="AlphaFoldDB" id="A0A124FYN2"/>
<proteinExistence type="predicted"/>
<sequence>MGISEHEQSILAKIYGKVLGREKRYFSVDELIREVGGCPDEVNESLNILVDEELIEIKPFRMGRITHKGILQVEGGGIPDKEKQRQVVILKLKELTSNDPDIYVNIDALAGELNMLRYELFDILSFLQAEGMLKIHSRMSASLPRRD</sequence>
<organism evidence="1 2">
    <name type="scientific">Mesotoga prima</name>
    <dbReference type="NCBI Taxonomy" id="1184387"/>
    <lineage>
        <taxon>Bacteria</taxon>
        <taxon>Thermotogati</taxon>
        <taxon>Thermotogota</taxon>
        <taxon>Thermotogae</taxon>
        <taxon>Kosmotogales</taxon>
        <taxon>Kosmotogaceae</taxon>
        <taxon>Mesotoga</taxon>
    </lineage>
</organism>
<protein>
    <submittedName>
        <fullName evidence="1">Uncharacterized protein</fullName>
    </submittedName>
</protein>
<name>A0A124FYN2_9BACT</name>
<comment type="caution">
    <text evidence="1">The sequence shown here is derived from an EMBL/GenBank/DDBJ whole genome shotgun (WGS) entry which is preliminary data.</text>
</comment>
<dbReference type="PATRIC" id="fig|1184387.3.peg.680"/>
<gene>
    <name evidence="1" type="ORF">XD94_0353</name>
</gene>
<dbReference type="Proteomes" id="UP000054092">
    <property type="component" value="Unassembled WGS sequence"/>
</dbReference>